<dbReference type="PRINTS" id="PR00301">
    <property type="entry name" value="HEATSHOCK70"/>
</dbReference>
<name>A0A1W1ZQV5_KIBAR</name>
<dbReference type="GO" id="GO:0005524">
    <property type="term" value="F:ATP binding"/>
    <property type="evidence" value="ECO:0007669"/>
    <property type="project" value="UniProtKB-KW"/>
</dbReference>
<dbReference type="SUPFAM" id="SSF53067">
    <property type="entry name" value="Actin-like ATPase domain"/>
    <property type="match status" value="2"/>
</dbReference>
<evidence type="ECO:0000256" key="6">
    <source>
        <dbReference type="ARBA" id="ARBA00023186"/>
    </source>
</evidence>
<evidence type="ECO:0000256" key="7">
    <source>
        <dbReference type="RuleBase" id="RU003322"/>
    </source>
</evidence>
<keyword evidence="2" id="KW-0597">Phosphoprotein</keyword>
<dbReference type="Gene3D" id="3.90.640.10">
    <property type="entry name" value="Actin, Chain A, domain 4"/>
    <property type="match status" value="1"/>
</dbReference>
<dbReference type="InterPro" id="IPR043129">
    <property type="entry name" value="ATPase_NBD"/>
</dbReference>
<evidence type="ECO:0000256" key="2">
    <source>
        <dbReference type="ARBA" id="ARBA00022553"/>
    </source>
</evidence>
<dbReference type="Proteomes" id="UP000192674">
    <property type="component" value="Unassembled WGS sequence"/>
</dbReference>
<dbReference type="RefSeq" id="WP_084424218.1">
    <property type="nucleotide sequence ID" value="NZ_FWXV01000001.1"/>
</dbReference>
<dbReference type="PANTHER" id="PTHR19375">
    <property type="entry name" value="HEAT SHOCK PROTEIN 70KDA"/>
    <property type="match status" value="1"/>
</dbReference>
<protein>
    <submittedName>
        <fullName evidence="8">Molecular chaperone DnaK (HSP70)</fullName>
    </submittedName>
</protein>
<proteinExistence type="inferred from homology"/>
<dbReference type="SUPFAM" id="SSF100920">
    <property type="entry name" value="Heat shock protein 70kD (HSP70), peptide-binding domain"/>
    <property type="match status" value="1"/>
</dbReference>
<dbReference type="InterPro" id="IPR029047">
    <property type="entry name" value="HSP70_peptide-bd_sf"/>
</dbReference>
<organism evidence="8 9">
    <name type="scientific">Kibdelosporangium aridum</name>
    <dbReference type="NCBI Taxonomy" id="2030"/>
    <lineage>
        <taxon>Bacteria</taxon>
        <taxon>Bacillati</taxon>
        <taxon>Actinomycetota</taxon>
        <taxon>Actinomycetes</taxon>
        <taxon>Pseudonocardiales</taxon>
        <taxon>Pseudonocardiaceae</taxon>
        <taxon>Kibdelosporangium</taxon>
    </lineage>
</organism>
<keyword evidence="6" id="KW-0143">Chaperone</keyword>
<dbReference type="Gene3D" id="3.30.420.40">
    <property type="match status" value="2"/>
</dbReference>
<accession>A0A1W1ZQV5</accession>
<dbReference type="Pfam" id="PF00012">
    <property type="entry name" value="HSP70"/>
    <property type="match status" value="2"/>
</dbReference>
<keyword evidence="9" id="KW-1185">Reference proteome</keyword>
<evidence type="ECO:0000256" key="3">
    <source>
        <dbReference type="ARBA" id="ARBA00022741"/>
    </source>
</evidence>
<dbReference type="Gene3D" id="2.60.34.10">
    <property type="entry name" value="Substrate Binding Domain Of DNAk, Chain A, domain 1"/>
    <property type="match status" value="1"/>
</dbReference>
<keyword evidence="4 7" id="KW-0067">ATP-binding</keyword>
<dbReference type="OrthoDB" id="9766019at2"/>
<comment type="similarity">
    <text evidence="1 7">Belongs to the heat shock protein 70 family.</text>
</comment>
<evidence type="ECO:0000256" key="4">
    <source>
        <dbReference type="ARBA" id="ARBA00022840"/>
    </source>
</evidence>
<keyword evidence="3 7" id="KW-0547">Nucleotide-binding</keyword>
<evidence type="ECO:0000256" key="5">
    <source>
        <dbReference type="ARBA" id="ARBA00023016"/>
    </source>
</evidence>
<dbReference type="AlphaFoldDB" id="A0A1W1ZQV5"/>
<gene>
    <name evidence="8" type="ORF">SAMN05661093_00268</name>
</gene>
<dbReference type="EMBL" id="FWXV01000001">
    <property type="protein sequence ID" value="SMC50653.1"/>
    <property type="molecule type" value="Genomic_DNA"/>
</dbReference>
<sequence length="538" mass="58380">MTEHTTFGIDLGTTHSCIAYVDRSGRPVVVKNEIGAETTPSVVYFEKPGKVLVGSAAKNSALLAPHLVAEMVKRDMGSRVPSDRVYHKTKYTPEEISALILRELVRSTEKNDEFRVRDVVITVPAHFGIAERDATRRAGEIAKLNVLDVLDEPTAAALHYQTMQSGTGIRHVLVCDLGGGTYDTTVIRLQDKDFQVISIAGDDKLGGADWDERIRDRLLREFTAQHPRIDPTADDVFMQDLMITAEDVKKTLSSKQSHRLGLRFGGVAAQVEFTRAMVEELTVDLLDRVVDVTKRVIDAAARKGVREFDEVLLVGGMTKVPSVAAALKERLGLETRLYEPDLAVAKGAALFAMISRAKRGRASTQQTADDLGISVGQAEAMISTNVKRVVSRGFGVKGVDPADPLALTRPMQARQIVVHLLQPDTPLPADSGPYPFATAVDNQRMVEIEVYEQAGLVPSEEVADNTKIGRGRLTGLPAGPKGMQIDVSFVMSETGQLSVHATEPSSGAELRFDLQIGNMDRRAIASAQAGIAKHDVSG</sequence>
<dbReference type="PROSITE" id="PS00297">
    <property type="entry name" value="HSP70_1"/>
    <property type="match status" value="1"/>
</dbReference>
<keyword evidence="5" id="KW-0346">Stress response</keyword>
<dbReference type="PROSITE" id="PS01036">
    <property type="entry name" value="HSP70_3"/>
    <property type="match status" value="1"/>
</dbReference>
<evidence type="ECO:0000313" key="8">
    <source>
        <dbReference type="EMBL" id="SMC50653.1"/>
    </source>
</evidence>
<reference evidence="8 9" key="1">
    <citation type="submission" date="2017-04" db="EMBL/GenBank/DDBJ databases">
        <authorList>
            <person name="Afonso C.L."/>
            <person name="Miller P.J."/>
            <person name="Scott M.A."/>
            <person name="Spackman E."/>
            <person name="Goraichik I."/>
            <person name="Dimitrov K.M."/>
            <person name="Suarez D.L."/>
            <person name="Swayne D.E."/>
        </authorList>
    </citation>
    <scope>NUCLEOTIDE SEQUENCE [LARGE SCALE GENOMIC DNA]</scope>
    <source>
        <strain evidence="8 9">DSM 43828</strain>
    </source>
</reference>
<evidence type="ECO:0000256" key="1">
    <source>
        <dbReference type="ARBA" id="ARBA00007381"/>
    </source>
</evidence>
<dbReference type="InterPro" id="IPR018181">
    <property type="entry name" value="Heat_shock_70_CS"/>
</dbReference>
<dbReference type="GO" id="GO:0140662">
    <property type="term" value="F:ATP-dependent protein folding chaperone"/>
    <property type="evidence" value="ECO:0007669"/>
    <property type="project" value="InterPro"/>
</dbReference>
<dbReference type="InterPro" id="IPR013126">
    <property type="entry name" value="Hsp_70_fam"/>
</dbReference>
<dbReference type="CDD" id="cd24029">
    <property type="entry name" value="ASKHA_NBD_HSP70_DnaK_HscA_HscC"/>
    <property type="match status" value="1"/>
</dbReference>
<evidence type="ECO:0000313" key="9">
    <source>
        <dbReference type="Proteomes" id="UP000192674"/>
    </source>
</evidence>
<dbReference type="FunFam" id="3.90.640.10:FF:000003">
    <property type="entry name" value="Molecular chaperone DnaK"/>
    <property type="match status" value="1"/>
</dbReference>